<evidence type="ECO:0000259" key="1">
    <source>
        <dbReference type="Pfam" id="PF22905"/>
    </source>
</evidence>
<dbReference type="OrthoDB" id="4380938at2"/>
<feature type="domain" description="Predicted hydrolase N-terminal" evidence="1">
    <location>
        <begin position="5"/>
        <end position="186"/>
    </location>
</feature>
<gene>
    <name evidence="3" type="ORF">SAMN05443575_1435</name>
</gene>
<keyword evidence="4" id="KW-1185">Reference proteome</keyword>
<dbReference type="AlphaFoldDB" id="A0A1M5H8Q7"/>
<dbReference type="EMBL" id="FQVU01000002">
    <property type="protein sequence ID" value="SHG12367.1"/>
    <property type="molecule type" value="Genomic_DNA"/>
</dbReference>
<dbReference type="Proteomes" id="UP000186132">
    <property type="component" value="Unassembled WGS sequence"/>
</dbReference>
<sequence length="930" mass="98687">MVSFDRASLAAAAGIDPWALQAKLGKGDPAQIEALAAAFFRASGRSGAAETAARKSQAYVRQGYSVQGSSPIDMSAAAKTLVRDPAVGKAHTAQIAKILGHVGGDLGRAGTRAGHEIDQLDAAVNRFVASAQTTARTTMHMAPEDRESVLQGIFDDAVAVVRSHGATVKGLITTYERTLHQALRSMADLGYIPPDAVDEGPGDVDLDTGTQDGKTTVAAAKSGDRARLRRAMFKIRLIDDAIKHRGGHVDDSQYAFLYEYYDQTAKHSDTIWNAAKHDAATRNAIARPYADGMLNLTRGAEQTDDEGHPPHYRNDHGPGTYGRGGVNGLPQSVQDVLRSRIGKVQPTPQYAGGGDHPTPDMRRAEWQDGHWVVDNYANDSAFASLLNNASKGVQGGDDFSKTLAETALRWKHDENAVQTNTANWLQAAHTYYNYPGVDSSDSDARALGFPPDTDPKHLHLGMTDDGASAALATASRNSYASANVLNDAGDRHAVLGLNWHNGDGASKLIVSGTAPDPTNQMLDPQHPGQSVRNEAALNVMQDVGSDYRTLAHNANGAVKGALTTVAIDHLASFASPSLRPSAGGDEVGTLTIPGGRDIHGVQLSNDTSGNFLKAIATFGPRQYGLLHAAALEQGAQWIHQAPPGSTDATNTGAAYASNLDGRITGAGFAAASEIAGQDAKHDHDTYAAELVKQQNEATHDMMGKVAFQTIDAGLDIASFGASDRIGKALDALSTINGLASTGYDDYGEFNSSDANSEYIQHLQSQVHTSLQQAQNSAHVSDATRVDQDWMAVRAAALNPDHAMQVSHGGRVDVSNLVDANGRPYLPAGQLVTSNGAVANPAIDVNDPHYQYATSDATYHKVIAPLQDHVYGAYGDGWAAEGINSTVQSADGAHVKWEQKPDVLNGDNATYSWSPGRDPNTWEFFTPERIK</sequence>
<evidence type="ECO:0000313" key="3">
    <source>
        <dbReference type="EMBL" id="SHG12367.1"/>
    </source>
</evidence>
<name>A0A1M5H8Q7_9ACTN</name>
<evidence type="ECO:0000313" key="4">
    <source>
        <dbReference type="Proteomes" id="UP000186132"/>
    </source>
</evidence>
<evidence type="ECO:0000259" key="2">
    <source>
        <dbReference type="Pfam" id="PF23275"/>
    </source>
</evidence>
<dbReference type="STRING" id="1206085.SAMN05443575_1435"/>
<protein>
    <submittedName>
        <fullName evidence="3">Uncharacterized protein</fullName>
    </submittedName>
</protein>
<dbReference type="RefSeq" id="WP_073388072.1">
    <property type="nucleotide sequence ID" value="NZ_FQVU01000002.1"/>
</dbReference>
<dbReference type="InterPro" id="IPR054469">
    <property type="entry name" value="Pred_hydrolase_N"/>
</dbReference>
<accession>A0A1M5H8Q7</accession>
<organism evidence="3 4">
    <name type="scientific">Jatrophihabitans endophyticus</name>
    <dbReference type="NCBI Taxonomy" id="1206085"/>
    <lineage>
        <taxon>Bacteria</taxon>
        <taxon>Bacillati</taxon>
        <taxon>Actinomycetota</taxon>
        <taxon>Actinomycetes</taxon>
        <taxon>Jatrophihabitantales</taxon>
        <taxon>Jatrophihabitantaceae</taxon>
        <taxon>Jatrophihabitans</taxon>
    </lineage>
</organism>
<dbReference type="InterPro" id="IPR057037">
    <property type="entry name" value="TPR_rep_actino"/>
</dbReference>
<proteinExistence type="predicted"/>
<feature type="domain" description="TPR repeat" evidence="2">
    <location>
        <begin position="245"/>
        <end position="501"/>
    </location>
</feature>
<reference evidence="3 4" key="1">
    <citation type="submission" date="2016-11" db="EMBL/GenBank/DDBJ databases">
        <authorList>
            <person name="Jaros S."/>
            <person name="Januszkiewicz K."/>
            <person name="Wedrychowicz H."/>
        </authorList>
    </citation>
    <scope>NUCLEOTIDE SEQUENCE [LARGE SCALE GENOMIC DNA]</scope>
    <source>
        <strain evidence="3 4">DSM 45627</strain>
    </source>
</reference>
<dbReference type="Pfam" id="PF22905">
    <property type="entry name" value="Hydro_N_hd"/>
    <property type="match status" value="1"/>
</dbReference>
<dbReference type="Pfam" id="PF23275">
    <property type="entry name" value="TPR_23"/>
    <property type="match status" value="1"/>
</dbReference>